<organism evidence="2 3">
    <name type="scientific">Amborella trichopoda</name>
    <dbReference type="NCBI Taxonomy" id="13333"/>
    <lineage>
        <taxon>Eukaryota</taxon>
        <taxon>Viridiplantae</taxon>
        <taxon>Streptophyta</taxon>
        <taxon>Embryophyta</taxon>
        <taxon>Tracheophyta</taxon>
        <taxon>Spermatophyta</taxon>
        <taxon>Magnoliopsida</taxon>
        <taxon>Amborellales</taxon>
        <taxon>Amborellaceae</taxon>
        <taxon>Amborella</taxon>
    </lineage>
</organism>
<name>W1NRB0_AMBTC</name>
<sequence>MRIFVNPLPNNGKKVEIESPKEASSVVITMIEDKLLRRDLKVKNHKDTQDNLSVSPRDHAIFKSKEVVINRDPCINMISINRDYTPSQDEKAENPRESRPGVIVVANKNP</sequence>
<evidence type="ECO:0000313" key="2">
    <source>
        <dbReference type="EMBL" id="ERM98382.1"/>
    </source>
</evidence>
<dbReference type="Gramene" id="ERM98382">
    <property type="protein sequence ID" value="ERM98382"/>
    <property type="gene ID" value="AMTR_s00072p00042370"/>
</dbReference>
<dbReference type="EMBL" id="KI395332">
    <property type="protein sequence ID" value="ERM98382.1"/>
    <property type="molecule type" value="Genomic_DNA"/>
</dbReference>
<reference evidence="3" key="1">
    <citation type="journal article" date="2013" name="Science">
        <title>The Amborella genome and the evolution of flowering plants.</title>
        <authorList>
            <consortium name="Amborella Genome Project"/>
        </authorList>
    </citation>
    <scope>NUCLEOTIDE SEQUENCE [LARGE SCALE GENOMIC DNA]</scope>
</reference>
<dbReference type="Proteomes" id="UP000017836">
    <property type="component" value="Unassembled WGS sequence"/>
</dbReference>
<dbReference type="AlphaFoldDB" id="W1NRB0"/>
<keyword evidence="3" id="KW-1185">Reference proteome</keyword>
<feature type="compositionally biased region" description="Basic and acidic residues" evidence="1">
    <location>
        <begin position="88"/>
        <end position="99"/>
    </location>
</feature>
<proteinExistence type="predicted"/>
<protein>
    <submittedName>
        <fullName evidence="2">Uncharacterized protein</fullName>
    </submittedName>
</protein>
<gene>
    <name evidence="2" type="ORF">AMTR_s00072p00042370</name>
</gene>
<dbReference type="HOGENOM" id="CLU_2174388_0_0_1"/>
<feature type="region of interest" description="Disordered" evidence="1">
    <location>
        <begin position="81"/>
        <end position="110"/>
    </location>
</feature>
<accession>W1NRB0</accession>
<evidence type="ECO:0000256" key="1">
    <source>
        <dbReference type="SAM" id="MobiDB-lite"/>
    </source>
</evidence>
<evidence type="ECO:0000313" key="3">
    <source>
        <dbReference type="Proteomes" id="UP000017836"/>
    </source>
</evidence>